<accession>A0A6C0KMR2</accession>
<name>A0A6C0KMR2_9ZZZZ</name>
<evidence type="ECO:0000256" key="1">
    <source>
        <dbReference type="SAM" id="Phobius"/>
    </source>
</evidence>
<reference evidence="2" key="1">
    <citation type="journal article" date="2020" name="Nature">
        <title>Giant virus diversity and host interactions through global metagenomics.</title>
        <authorList>
            <person name="Schulz F."/>
            <person name="Roux S."/>
            <person name="Paez-Espino D."/>
            <person name="Jungbluth S."/>
            <person name="Walsh D.A."/>
            <person name="Denef V.J."/>
            <person name="McMahon K.D."/>
            <person name="Konstantinidis K.T."/>
            <person name="Eloe-Fadrosh E.A."/>
            <person name="Kyrpides N.C."/>
            <person name="Woyke T."/>
        </authorList>
    </citation>
    <scope>NUCLEOTIDE SEQUENCE</scope>
    <source>
        <strain evidence="2">GVMAG-S-3300013014-104</strain>
    </source>
</reference>
<keyword evidence="1" id="KW-1133">Transmembrane helix</keyword>
<organism evidence="2">
    <name type="scientific">viral metagenome</name>
    <dbReference type="NCBI Taxonomy" id="1070528"/>
    <lineage>
        <taxon>unclassified sequences</taxon>
        <taxon>metagenomes</taxon>
        <taxon>organismal metagenomes</taxon>
    </lineage>
</organism>
<dbReference type="EMBL" id="MN740947">
    <property type="protein sequence ID" value="QHU19285.1"/>
    <property type="molecule type" value="Genomic_DNA"/>
</dbReference>
<keyword evidence="1" id="KW-0812">Transmembrane</keyword>
<sequence length="396" mass="47403">MSYQFTIILNLLISLGSIVSIYAYIKNVNFFNEYLFFLYNIIKENNPLLPDKSDYYNVNLLLDSEDKVEIIKKPIQLYENKYLEKFKQIVNEFKFNSDELELEQQEFDRLKLVTKNNYLLKKSEILEKLSKIKEINDKGFIDNSSNFKNDNFNEFGKTELILYFDLDYDEEDEINYEEIYLDVLIEKVKLEEELIKLDESLVSEDELKVKANEFIIKIKLDSFINNYVLEHTPLGNVYMRYNNDKKTFEYFSNNTIPYRYLEPIGRKYVITYNCKPIFIDIEEELKRAEEKMEEDLKKNINKPIKIEKFKNYNKDVRLPSKNRSSSEFAIPAHMRANVLNVKSDNEKKILKENANRYTWEGRLNSFSPLKKIDKKIVNKNLNLTFAEFKKSYINKK</sequence>
<evidence type="ECO:0000313" key="2">
    <source>
        <dbReference type="EMBL" id="QHU19285.1"/>
    </source>
</evidence>
<protein>
    <submittedName>
        <fullName evidence="2">Uncharacterized protein</fullName>
    </submittedName>
</protein>
<dbReference type="AlphaFoldDB" id="A0A6C0KMR2"/>
<proteinExistence type="predicted"/>
<keyword evidence="1" id="KW-0472">Membrane</keyword>
<feature type="transmembrane region" description="Helical" evidence="1">
    <location>
        <begin position="7"/>
        <end position="25"/>
    </location>
</feature>